<keyword evidence="4" id="KW-1185">Reference proteome</keyword>
<dbReference type="GO" id="GO:0042834">
    <property type="term" value="F:peptidoglycan binding"/>
    <property type="evidence" value="ECO:0007669"/>
    <property type="project" value="InterPro"/>
</dbReference>
<accession>N1WUE3</accession>
<reference evidence="3 4" key="1">
    <citation type="journal article" date="2014" name="Genome Biol. Evol.">
        <title>Extensive gene acquisition in the extremely psychrophilic bacterial species Psychroflexus torquis and the link to sea-ice ecosystem specialism.</title>
        <authorList>
            <person name="Feng S."/>
            <person name="Powell S.M."/>
            <person name="Wilson R."/>
            <person name="Bowman J.P."/>
        </authorList>
    </citation>
    <scope>NUCLEOTIDE SEQUENCE [LARGE SCALE GENOMIC DNA]</scope>
    <source>
        <strain evidence="3 4">ACAM 44</strain>
    </source>
</reference>
<dbReference type="eggNOG" id="COG3087">
    <property type="taxonomic scope" value="Bacteria"/>
</dbReference>
<proteinExistence type="predicted"/>
<dbReference type="InterPro" id="IPR040495">
    <property type="entry name" value="HU-CCDC81_bac_1"/>
</dbReference>
<keyword evidence="1" id="KW-0472">Membrane</keyword>
<evidence type="ECO:0000259" key="2">
    <source>
        <dbReference type="PROSITE" id="PS51724"/>
    </source>
</evidence>
<dbReference type="Pfam" id="PF18174">
    <property type="entry name" value="HU-CCDC81_bac_1"/>
    <property type="match status" value="1"/>
</dbReference>
<dbReference type="EMBL" id="APLF01000001">
    <property type="protein sequence ID" value="EMY82645.1"/>
    <property type="molecule type" value="Genomic_DNA"/>
</dbReference>
<keyword evidence="1" id="KW-0812">Transmembrane</keyword>
<name>N1WUE3_9FLAO</name>
<keyword evidence="1" id="KW-1133">Transmembrane helix</keyword>
<dbReference type="Pfam" id="PF18175">
    <property type="entry name" value="HU-CCDC81_bac_2"/>
    <property type="match status" value="1"/>
</dbReference>
<evidence type="ECO:0000256" key="1">
    <source>
        <dbReference type="SAM" id="Phobius"/>
    </source>
</evidence>
<dbReference type="Proteomes" id="UP000012317">
    <property type="component" value="Unassembled WGS sequence"/>
</dbReference>
<dbReference type="STRING" id="1189619.pgond44_00945"/>
<dbReference type="InterPro" id="IPR041268">
    <property type="entry name" value="HU-CCDC81_bac_2"/>
</dbReference>
<dbReference type="Gene3D" id="3.30.70.1070">
    <property type="entry name" value="Sporulation related repeat"/>
    <property type="match status" value="1"/>
</dbReference>
<dbReference type="PROSITE" id="PS51724">
    <property type="entry name" value="SPOR"/>
    <property type="match status" value="1"/>
</dbReference>
<dbReference type="InterPro" id="IPR007730">
    <property type="entry name" value="SPOR-like_dom"/>
</dbReference>
<dbReference type="SUPFAM" id="SSF110997">
    <property type="entry name" value="Sporulation related repeat"/>
    <property type="match status" value="1"/>
</dbReference>
<sequence>MKVEDYIKQLLYRYECVIVPGLGAFVTQRRSSVYDSEGHRFTPPSKHVTFNKAIQNQDGLLAETIAKAESMDFESAKFKIKLFVDDFLTALYQDKTLNLSKLGVFSLDTEFKISFEPEETQNYFVDSFGLEAFGLVGLAKSDLSIDEALKEVPPVHTLAESTSEEKHISNRRPYLKYAAVGIVAVGLASFIGLYQYNNHVISYNYTESQKAETLLQKRIQSAEFNFTFPNLDLETNKVETILPKYHIIAGAFRIEANAERKVKLLQQKGYTASLIGENAYGLHQVAFASYSDKETALKYLRKIKSIENPDAWLFVKQL</sequence>
<dbReference type="AlphaFoldDB" id="N1WUE3"/>
<feature type="domain" description="SPOR" evidence="2">
    <location>
        <begin position="239"/>
        <end position="316"/>
    </location>
</feature>
<dbReference type="PATRIC" id="fig|1189619.4.peg.192"/>
<feature type="transmembrane region" description="Helical" evidence="1">
    <location>
        <begin position="174"/>
        <end position="196"/>
    </location>
</feature>
<dbReference type="RefSeq" id="WP_003434921.1">
    <property type="nucleotide sequence ID" value="NZ_APLF01000001.1"/>
</dbReference>
<organism evidence="3 4">
    <name type="scientific">Psychroflexus gondwanensis ACAM 44</name>
    <dbReference type="NCBI Taxonomy" id="1189619"/>
    <lineage>
        <taxon>Bacteria</taxon>
        <taxon>Pseudomonadati</taxon>
        <taxon>Bacteroidota</taxon>
        <taxon>Flavobacteriia</taxon>
        <taxon>Flavobacteriales</taxon>
        <taxon>Flavobacteriaceae</taxon>
        <taxon>Psychroflexus</taxon>
    </lineage>
</organism>
<evidence type="ECO:0000313" key="3">
    <source>
        <dbReference type="EMBL" id="EMY82645.1"/>
    </source>
</evidence>
<comment type="caution">
    <text evidence="3">The sequence shown here is derived from an EMBL/GenBank/DDBJ whole genome shotgun (WGS) entry which is preliminary data.</text>
</comment>
<dbReference type="InterPro" id="IPR036680">
    <property type="entry name" value="SPOR-like_sf"/>
</dbReference>
<evidence type="ECO:0000313" key="4">
    <source>
        <dbReference type="Proteomes" id="UP000012317"/>
    </source>
</evidence>
<gene>
    <name evidence="3" type="ORF">pgond44_00945</name>
</gene>
<protein>
    <submittedName>
        <fullName evidence="3">SPOR superfamily protein</fullName>
    </submittedName>
</protein>
<dbReference type="Pfam" id="PF05036">
    <property type="entry name" value="SPOR"/>
    <property type="match status" value="1"/>
</dbReference>